<dbReference type="PANTHER" id="PTHR30126">
    <property type="entry name" value="HTH-TYPE TRANSCRIPTIONAL REGULATOR"/>
    <property type="match status" value="1"/>
</dbReference>
<comment type="similarity">
    <text evidence="1">Belongs to the LysR transcriptional regulatory family.</text>
</comment>
<evidence type="ECO:0000256" key="3">
    <source>
        <dbReference type="ARBA" id="ARBA00023125"/>
    </source>
</evidence>
<evidence type="ECO:0000313" key="7">
    <source>
        <dbReference type="Proteomes" id="UP000252182"/>
    </source>
</evidence>
<name>A0A345D829_9BURK</name>
<sequence>MNFQQLRILRETVRHQFNLTDVASALYTSQSGVSKHIKDLEDELGLTLFVRKGKRLVDLTEPGRELVVIAERILLDAHNAKNLASHYVDRDEGELVIAATHTQSRYALPRVVREFKKTYPNVRLKLHQGSPHEIAQMLQDGEADIGVATEALAHVNELLSFKFYAWRHAVVVPHDHPLVGEPSLSFEAIAQHPIMTYHEGFTGRSVIDERFRAARCKPNVILSALDSDVIKTYVELGLGVGIIASVAFDANKDSGLTLLDASHLFPQNMTRIAVRQGHFLRGFAYHFMQLCNPELNEEMIKSIKTQTVFSE</sequence>
<dbReference type="GO" id="GO:0019344">
    <property type="term" value="P:cysteine biosynthetic process"/>
    <property type="evidence" value="ECO:0007669"/>
    <property type="project" value="TreeGrafter"/>
</dbReference>
<evidence type="ECO:0000259" key="5">
    <source>
        <dbReference type="PROSITE" id="PS50931"/>
    </source>
</evidence>
<proteinExistence type="inferred from homology"/>
<dbReference type="Proteomes" id="UP000252182">
    <property type="component" value="Chromosome"/>
</dbReference>
<dbReference type="InterPro" id="IPR037423">
    <property type="entry name" value="CysB_PBP2"/>
</dbReference>
<dbReference type="PRINTS" id="PR00039">
    <property type="entry name" value="HTHLYSR"/>
</dbReference>
<keyword evidence="7" id="KW-1185">Reference proteome</keyword>
<dbReference type="OrthoDB" id="5297026at2"/>
<dbReference type="InterPro" id="IPR000847">
    <property type="entry name" value="LysR_HTH_N"/>
</dbReference>
<feature type="domain" description="HTH lysR-type" evidence="5">
    <location>
        <begin position="1"/>
        <end position="60"/>
    </location>
</feature>
<dbReference type="EMBL" id="CP031124">
    <property type="protein sequence ID" value="AXF84517.1"/>
    <property type="molecule type" value="Genomic_DNA"/>
</dbReference>
<dbReference type="PROSITE" id="PS50931">
    <property type="entry name" value="HTH_LYSR"/>
    <property type="match status" value="1"/>
</dbReference>
<dbReference type="SUPFAM" id="SSF53850">
    <property type="entry name" value="Periplasmic binding protein-like II"/>
    <property type="match status" value="1"/>
</dbReference>
<reference evidence="7" key="1">
    <citation type="submission" date="2018-07" db="EMBL/GenBank/DDBJ databases">
        <authorList>
            <person name="Kim H."/>
        </authorList>
    </citation>
    <scope>NUCLEOTIDE SEQUENCE [LARGE SCALE GENOMIC DNA]</scope>
    <source>
        <strain evidence="7">F02</strain>
    </source>
</reference>
<dbReference type="GO" id="GO:0000976">
    <property type="term" value="F:transcription cis-regulatory region binding"/>
    <property type="evidence" value="ECO:0007669"/>
    <property type="project" value="TreeGrafter"/>
</dbReference>
<dbReference type="Gene3D" id="3.40.190.10">
    <property type="entry name" value="Periplasmic binding protein-like II"/>
    <property type="match status" value="2"/>
</dbReference>
<dbReference type="PANTHER" id="PTHR30126:SF6">
    <property type="entry name" value="HTH-TYPE TRANSCRIPTIONAL REGULATOR CYSB-RELATED"/>
    <property type="match status" value="1"/>
</dbReference>
<dbReference type="InterPro" id="IPR005119">
    <property type="entry name" value="LysR_subst-bd"/>
</dbReference>
<dbReference type="KEGG" id="hyf:DTO96_100225"/>
<organism evidence="6 7">
    <name type="scientific">Ephemeroptericola cinctiostellae</name>
    <dbReference type="NCBI Taxonomy" id="2268024"/>
    <lineage>
        <taxon>Bacteria</taxon>
        <taxon>Pseudomonadati</taxon>
        <taxon>Pseudomonadota</taxon>
        <taxon>Betaproteobacteria</taxon>
        <taxon>Burkholderiales</taxon>
        <taxon>Burkholderiaceae</taxon>
        <taxon>Ephemeroptericola</taxon>
    </lineage>
</organism>
<evidence type="ECO:0000256" key="2">
    <source>
        <dbReference type="ARBA" id="ARBA00023015"/>
    </source>
</evidence>
<dbReference type="Gene3D" id="1.10.10.10">
    <property type="entry name" value="Winged helix-like DNA-binding domain superfamily/Winged helix DNA-binding domain"/>
    <property type="match status" value="1"/>
</dbReference>
<evidence type="ECO:0000256" key="4">
    <source>
        <dbReference type="ARBA" id="ARBA00023163"/>
    </source>
</evidence>
<keyword evidence="3" id="KW-0238">DNA-binding</keyword>
<evidence type="ECO:0000313" key="6">
    <source>
        <dbReference type="EMBL" id="AXF84517.1"/>
    </source>
</evidence>
<dbReference type="CDD" id="cd08413">
    <property type="entry name" value="PBP2_CysB_like"/>
    <property type="match status" value="1"/>
</dbReference>
<dbReference type="SUPFAM" id="SSF46785">
    <property type="entry name" value="Winged helix' DNA-binding domain"/>
    <property type="match status" value="1"/>
</dbReference>
<dbReference type="InterPro" id="IPR036388">
    <property type="entry name" value="WH-like_DNA-bd_sf"/>
</dbReference>
<dbReference type="Pfam" id="PF00126">
    <property type="entry name" value="HTH_1"/>
    <property type="match status" value="1"/>
</dbReference>
<dbReference type="GO" id="GO:0003700">
    <property type="term" value="F:DNA-binding transcription factor activity"/>
    <property type="evidence" value="ECO:0007669"/>
    <property type="project" value="InterPro"/>
</dbReference>
<accession>A0A345D829</accession>
<dbReference type="NCBIfam" id="NF009327">
    <property type="entry name" value="PRK12684.1"/>
    <property type="match status" value="1"/>
</dbReference>
<dbReference type="AlphaFoldDB" id="A0A345D829"/>
<dbReference type="RefSeq" id="WP_114561809.1">
    <property type="nucleotide sequence ID" value="NZ_CP031124.1"/>
</dbReference>
<dbReference type="InterPro" id="IPR036390">
    <property type="entry name" value="WH_DNA-bd_sf"/>
</dbReference>
<evidence type="ECO:0000256" key="1">
    <source>
        <dbReference type="ARBA" id="ARBA00009437"/>
    </source>
</evidence>
<keyword evidence="4" id="KW-0804">Transcription</keyword>
<keyword evidence="2" id="KW-0805">Transcription regulation</keyword>
<gene>
    <name evidence="6" type="primary">cbl</name>
    <name evidence="6" type="ORF">DTO96_100225</name>
</gene>
<protein>
    <submittedName>
        <fullName evidence="6">HTH-type transcriptional regulator cbl</fullName>
    </submittedName>
</protein>
<dbReference type="Pfam" id="PF03466">
    <property type="entry name" value="LysR_substrate"/>
    <property type="match status" value="1"/>
</dbReference>